<dbReference type="Proteomes" id="UP000515679">
    <property type="component" value="Chromosome"/>
</dbReference>
<sequence>MAEQTRRDLKMMGETTSAGGVYRNIKITGESTFIGDVDCMKLHHVGELSVQGSLKADELKLTGECEVRGNLEAGIVRGRGEVKVSSGVRVENIKFTGNLDAGGDCEAGSLEVDGAFAVFGLLSADSLEVKMYGPCKAREIGGTTLHVKRSRATKLLNFFTTRGESVLTAEEIEGDIVELEYTSAAVVRGNRVVIGSGCHIGRVEYRDSLHIHKNSVVKENVRR</sequence>
<organism evidence="1 2">
    <name type="scientific">Cohnella cholangitidis</name>
    <dbReference type="NCBI Taxonomy" id="2598458"/>
    <lineage>
        <taxon>Bacteria</taxon>
        <taxon>Bacillati</taxon>
        <taxon>Bacillota</taxon>
        <taxon>Bacilli</taxon>
        <taxon>Bacillales</taxon>
        <taxon>Paenibacillaceae</taxon>
        <taxon>Cohnella</taxon>
    </lineage>
</organism>
<evidence type="ECO:0000313" key="2">
    <source>
        <dbReference type="Proteomes" id="UP000515679"/>
    </source>
</evidence>
<dbReference type="EMBL" id="CP041969">
    <property type="protein sequence ID" value="QMV41004.1"/>
    <property type="molecule type" value="Genomic_DNA"/>
</dbReference>
<dbReference type="AlphaFoldDB" id="A0A7G5BVM0"/>
<accession>A0A7G5BVM0</accession>
<protein>
    <submittedName>
        <fullName evidence="1">Bactofilin</fullName>
    </submittedName>
</protein>
<dbReference type="KEGG" id="cchl:FPL14_07130"/>
<gene>
    <name evidence="1" type="ORF">FPL14_07130</name>
</gene>
<dbReference type="RefSeq" id="WP_182302360.1">
    <property type="nucleotide sequence ID" value="NZ_CP041969.1"/>
</dbReference>
<evidence type="ECO:0000313" key="1">
    <source>
        <dbReference type="EMBL" id="QMV41004.1"/>
    </source>
</evidence>
<name>A0A7G5BVM0_9BACL</name>
<reference evidence="1 2" key="1">
    <citation type="submission" date="2019-07" db="EMBL/GenBank/DDBJ databases">
        <authorList>
            <person name="Kim J.K."/>
            <person name="Cheong H.-M."/>
            <person name="Choi Y."/>
            <person name="Hwang K.J."/>
            <person name="Lee S."/>
            <person name="Choi C."/>
        </authorList>
    </citation>
    <scope>NUCLEOTIDE SEQUENCE [LARGE SCALE GENOMIC DNA]</scope>
    <source>
        <strain evidence="1 2">KS 22</strain>
    </source>
</reference>
<keyword evidence="2" id="KW-1185">Reference proteome</keyword>
<proteinExistence type="predicted"/>